<dbReference type="InterPro" id="IPR001789">
    <property type="entry name" value="Sig_transdc_resp-reg_receiver"/>
</dbReference>
<name>A0ABU9HUJ7_9FLAO</name>
<feature type="domain" description="Response regulatory" evidence="2">
    <location>
        <begin position="6"/>
        <end position="133"/>
    </location>
</feature>
<evidence type="ECO:0000259" key="2">
    <source>
        <dbReference type="PROSITE" id="PS50110"/>
    </source>
</evidence>
<dbReference type="Gene3D" id="3.40.50.2300">
    <property type="match status" value="1"/>
</dbReference>
<evidence type="ECO:0000256" key="1">
    <source>
        <dbReference type="PROSITE-ProRule" id="PRU00169"/>
    </source>
</evidence>
<evidence type="ECO:0000313" key="3">
    <source>
        <dbReference type="EMBL" id="MEL1243247.1"/>
    </source>
</evidence>
<accession>A0ABU9HUJ7</accession>
<organism evidence="3 4">
    <name type="scientific">Flavobacterium arundinis</name>
    <dbReference type="NCBI Taxonomy" id="3139143"/>
    <lineage>
        <taxon>Bacteria</taxon>
        <taxon>Pseudomonadati</taxon>
        <taxon>Bacteroidota</taxon>
        <taxon>Flavobacteriia</taxon>
        <taxon>Flavobacteriales</taxon>
        <taxon>Flavobacteriaceae</taxon>
        <taxon>Flavobacterium</taxon>
    </lineage>
</organism>
<dbReference type="Pfam" id="PF00072">
    <property type="entry name" value="Response_reg"/>
    <property type="match status" value="1"/>
</dbReference>
<dbReference type="RefSeq" id="WP_341695572.1">
    <property type="nucleotide sequence ID" value="NZ_JBBYHR010000002.1"/>
</dbReference>
<dbReference type="SUPFAM" id="SSF52172">
    <property type="entry name" value="CheY-like"/>
    <property type="match status" value="1"/>
</dbReference>
<feature type="modified residue" description="4-aspartylphosphate" evidence="1">
    <location>
        <position position="63"/>
    </location>
</feature>
<dbReference type="InterPro" id="IPR011006">
    <property type="entry name" value="CheY-like_superfamily"/>
</dbReference>
<dbReference type="PANTHER" id="PTHR44520">
    <property type="entry name" value="RESPONSE REGULATOR RCP1-RELATED"/>
    <property type="match status" value="1"/>
</dbReference>
<comment type="caution">
    <text evidence="3">The sequence shown here is derived from an EMBL/GenBank/DDBJ whole genome shotgun (WGS) entry which is preliminary data.</text>
</comment>
<proteinExistence type="predicted"/>
<keyword evidence="4" id="KW-1185">Reference proteome</keyword>
<dbReference type="EMBL" id="JBBYHR010000002">
    <property type="protein sequence ID" value="MEL1243247.1"/>
    <property type="molecule type" value="Genomic_DNA"/>
</dbReference>
<dbReference type="Proteomes" id="UP001464555">
    <property type="component" value="Unassembled WGS sequence"/>
</dbReference>
<dbReference type="SMART" id="SM00448">
    <property type="entry name" value="REC"/>
    <property type="match status" value="1"/>
</dbReference>
<keyword evidence="1" id="KW-0597">Phosphoprotein</keyword>
<reference evidence="3 4" key="1">
    <citation type="submission" date="2024-04" db="EMBL/GenBank/DDBJ databases">
        <title>Flavobacterium sp. DGU11 16S ribosomal RNA gene Genome sequencing and assembly.</title>
        <authorList>
            <person name="Park S."/>
        </authorList>
    </citation>
    <scope>NUCLEOTIDE SEQUENCE [LARGE SCALE GENOMIC DNA]</scope>
    <source>
        <strain evidence="3 4">DGU11</strain>
    </source>
</reference>
<dbReference type="PROSITE" id="PS50110">
    <property type="entry name" value="RESPONSE_REGULATORY"/>
    <property type="match status" value="1"/>
</dbReference>
<dbReference type="PANTHER" id="PTHR44520:SF2">
    <property type="entry name" value="RESPONSE REGULATOR RCP1"/>
    <property type="match status" value="1"/>
</dbReference>
<protein>
    <submittedName>
        <fullName evidence="3">Response regulator</fullName>
    </submittedName>
</protein>
<dbReference type="InterPro" id="IPR052893">
    <property type="entry name" value="TCS_response_regulator"/>
</dbReference>
<evidence type="ECO:0000313" key="4">
    <source>
        <dbReference type="Proteomes" id="UP001464555"/>
    </source>
</evidence>
<gene>
    <name evidence="3" type="ORF">AAEO56_03140</name>
</gene>
<sequence length="145" mass="16885">MNLNGQIIVIDDDVEDLDIIKEVLEDVIAENSFANEIITFDNGEDTLKYLREMPFAPFLIISDINMPRMNGFQIRQTVFDDPPLRQKCAPYIFLTTSGDNTAFMRQSYEMSIQGYFTKPNDYTAYHQLLTDILRYWKVAKLANRI</sequence>